<evidence type="ECO:0000313" key="2">
    <source>
        <dbReference type="EMBL" id="KAJ1216862.1"/>
    </source>
</evidence>
<name>A0AAV7WRX2_PLEWA</name>
<gene>
    <name evidence="2" type="ORF">NDU88_004461</name>
</gene>
<evidence type="ECO:0000256" key="1">
    <source>
        <dbReference type="SAM" id="MobiDB-lite"/>
    </source>
</evidence>
<dbReference type="EMBL" id="JANPWB010000001">
    <property type="protein sequence ID" value="KAJ1216862.1"/>
    <property type="molecule type" value="Genomic_DNA"/>
</dbReference>
<reference evidence="2" key="1">
    <citation type="journal article" date="2022" name="bioRxiv">
        <title>Sequencing and chromosome-scale assembly of the giantPleurodeles waltlgenome.</title>
        <authorList>
            <person name="Brown T."/>
            <person name="Elewa A."/>
            <person name="Iarovenko S."/>
            <person name="Subramanian E."/>
            <person name="Araus A.J."/>
            <person name="Petzold A."/>
            <person name="Susuki M."/>
            <person name="Suzuki K.-i.T."/>
            <person name="Hayashi T."/>
            <person name="Toyoda A."/>
            <person name="Oliveira C."/>
            <person name="Osipova E."/>
            <person name="Leigh N.D."/>
            <person name="Simon A."/>
            <person name="Yun M.H."/>
        </authorList>
    </citation>
    <scope>NUCLEOTIDE SEQUENCE</scope>
    <source>
        <strain evidence="2">20211129_DDA</strain>
        <tissue evidence="2">Liver</tissue>
    </source>
</reference>
<feature type="compositionally biased region" description="Gly residues" evidence="1">
    <location>
        <begin position="59"/>
        <end position="69"/>
    </location>
</feature>
<sequence length="120" mass="12474">MKGWGRGVGVAQRRSAETLNRLSSLEARRPEQGADVKAGGEVGAERGASGNLAAQRLGSRGGGRAGGVYGPNVDDPEFFGEVWHLLNSLGSGSMLWGGDFNVVLASEADRKSRAQPQHGG</sequence>
<organism evidence="2 3">
    <name type="scientific">Pleurodeles waltl</name>
    <name type="common">Iberian ribbed newt</name>
    <dbReference type="NCBI Taxonomy" id="8319"/>
    <lineage>
        <taxon>Eukaryota</taxon>
        <taxon>Metazoa</taxon>
        <taxon>Chordata</taxon>
        <taxon>Craniata</taxon>
        <taxon>Vertebrata</taxon>
        <taxon>Euteleostomi</taxon>
        <taxon>Amphibia</taxon>
        <taxon>Batrachia</taxon>
        <taxon>Caudata</taxon>
        <taxon>Salamandroidea</taxon>
        <taxon>Salamandridae</taxon>
        <taxon>Pleurodelinae</taxon>
        <taxon>Pleurodeles</taxon>
    </lineage>
</organism>
<feature type="region of interest" description="Disordered" evidence="1">
    <location>
        <begin position="21"/>
        <end position="71"/>
    </location>
</feature>
<comment type="caution">
    <text evidence="2">The sequence shown here is derived from an EMBL/GenBank/DDBJ whole genome shotgun (WGS) entry which is preliminary data.</text>
</comment>
<accession>A0AAV7WRX2</accession>
<protein>
    <submittedName>
        <fullName evidence="2">Uncharacterized protein</fullName>
    </submittedName>
</protein>
<proteinExistence type="predicted"/>
<dbReference type="AlphaFoldDB" id="A0AAV7WRX2"/>
<dbReference type="Proteomes" id="UP001066276">
    <property type="component" value="Chromosome 1_1"/>
</dbReference>
<keyword evidence="3" id="KW-1185">Reference proteome</keyword>
<evidence type="ECO:0000313" key="3">
    <source>
        <dbReference type="Proteomes" id="UP001066276"/>
    </source>
</evidence>